<protein>
    <submittedName>
        <fullName evidence="2">Uncharacterized protein</fullName>
    </submittedName>
</protein>
<feature type="compositionally biased region" description="Polar residues" evidence="1">
    <location>
        <begin position="129"/>
        <end position="145"/>
    </location>
</feature>
<dbReference type="OrthoDB" id="444848at2759"/>
<dbReference type="Proteomes" id="UP000053820">
    <property type="component" value="Unassembled WGS sequence"/>
</dbReference>
<organism evidence="2 3">
    <name type="scientific">Hydnomerulius pinastri MD-312</name>
    <dbReference type="NCBI Taxonomy" id="994086"/>
    <lineage>
        <taxon>Eukaryota</taxon>
        <taxon>Fungi</taxon>
        <taxon>Dikarya</taxon>
        <taxon>Basidiomycota</taxon>
        <taxon>Agaricomycotina</taxon>
        <taxon>Agaricomycetes</taxon>
        <taxon>Agaricomycetidae</taxon>
        <taxon>Boletales</taxon>
        <taxon>Boletales incertae sedis</taxon>
        <taxon>Leucogyrophana</taxon>
    </lineage>
</organism>
<evidence type="ECO:0000256" key="1">
    <source>
        <dbReference type="SAM" id="MobiDB-lite"/>
    </source>
</evidence>
<dbReference type="EMBL" id="KN839957">
    <property type="protein sequence ID" value="KIJ58299.1"/>
    <property type="molecule type" value="Genomic_DNA"/>
</dbReference>
<feature type="non-terminal residue" evidence="2">
    <location>
        <position position="1"/>
    </location>
</feature>
<evidence type="ECO:0000313" key="2">
    <source>
        <dbReference type="EMBL" id="KIJ58299.1"/>
    </source>
</evidence>
<accession>A0A0C9UZ57</accession>
<evidence type="ECO:0000313" key="3">
    <source>
        <dbReference type="Proteomes" id="UP000053820"/>
    </source>
</evidence>
<sequence>QLERRQEDIDQAAQTLRNACFESNEQFEKKFQNQLIQTEYQTGDLILVQNSQVEKELNHKTKPRYLGPFKINRQTQAGAYIIEELDRTVSQQGIAAFRIIPYISRSSPELAQLVHIQEQSDQDLEETRSPGNSTESATDSGQSHE</sequence>
<gene>
    <name evidence="2" type="ORF">HYDPIDRAFT_102957</name>
</gene>
<name>A0A0C9UZ57_9AGAM</name>
<feature type="region of interest" description="Disordered" evidence="1">
    <location>
        <begin position="118"/>
        <end position="145"/>
    </location>
</feature>
<dbReference type="HOGENOM" id="CLU_000384_22_5_1"/>
<proteinExistence type="predicted"/>
<dbReference type="AlphaFoldDB" id="A0A0C9UZ57"/>
<keyword evidence="3" id="KW-1185">Reference proteome</keyword>
<reference evidence="2 3" key="1">
    <citation type="submission" date="2014-04" db="EMBL/GenBank/DDBJ databases">
        <title>Evolutionary Origins and Diversification of the Mycorrhizal Mutualists.</title>
        <authorList>
            <consortium name="DOE Joint Genome Institute"/>
            <consortium name="Mycorrhizal Genomics Consortium"/>
            <person name="Kohler A."/>
            <person name="Kuo A."/>
            <person name="Nagy L.G."/>
            <person name="Floudas D."/>
            <person name="Copeland A."/>
            <person name="Barry K.W."/>
            <person name="Cichocki N."/>
            <person name="Veneault-Fourrey C."/>
            <person name="LaButti K."/>
            <person name="Lindquist E.A."/>
            <person name="Lipzen A."/>
            <person name="Lundell T."/>
            <person name="Morin E."/>
            <person name="Murat C."/>
            <person name="Riley R."/>
            <person name="Ohm R."/>
            <person name="Sun H."/>
            <person name="Tunlid A."/>
            <person name="Henrissat B."/>
            <person name="Grigoriev I.V."/>
            <person name="Hibbett D.S."/>
            <person name="Martin F."/>
        </authorList>
    </citation>
    <scope>NUCLEOTIDE SEQUENCE [LARGE SCALE GENOMIC DNA]</scope>
    <source>
        <strain evidence="2 3">MD-312</strain>
    </source>
</reference>